<proteinExistence type="predicted"/>
<dbReference type="InterPro" id="IPR006016">
    <property type="entry name" value="UspA"/>
</dbReference>
<dbReference type="Pfam" id="PF00582">
    <property type="entry name" value="Usp"/>
    <property type="match status" value="1"/>
</dbReference>
<dbReference type="CDD" id="cd00293">
    <property type="entry name" value="USP-like"/>
    <property type="match status" value="1"/>
</dbReference>
<dbReference type="STRING" id="1423804.FD14_GL001578"/>
<dbReference type="PATRIC" id="fig|1423804.4.peg.1705"/>
<name>A0A0R2F4Q2_9LACO</name>
<dbReference type="EMBL" id="AYZM01000134">
    <property type="protein sequence ID" value="KRN19948.1"/>
    <property type="molecule type" value="Genomic_DNA"/>
</dbReference>
<protein>
    <recommendedName>
        <fullName evidence="1">UspA domain-containing protein</fullName>
    </recommendedName>
</protein>
<organism evidence="2 3">
    <name type="scientific">Secundilactobacillus similis DSM 23365 = JCM 2765</name>
    <dbReference type="NCBI Taxonomy" id="1423804"/>
    <lineage>
        <taxon>Bacteria</taxon>
        <taxon>Bacillati</taxon>
        <taxon>Bacillota</taxon>
        <taxon>Bacilli</taxon>
        <taxon>Lactobacillales</taxon>
        <taxon>Lactobacillaceae</taxon>
        <taxon>Secundilactobacillus</taxon>
    </lineage>
</organism>
<dbReference type="InterPro" id="IPR014729">
    <property type="entry name" value="Rossmann-like_a/b/a_fold"/>
</dbReference>
<keyword evidence="3" id="KW-1185">Reference proteome</keyword>
<dbReference type="Proteomes" id="UP000051442">
    <property type="component" value="Unassembled WGS sequence"/>
</dbReference>
<evidence type="ECO:0000313" key="2">
    <source>
        <dbReference type="EMBL" id="KRN19948.1"/>
    </source>
</evidence>
<evidence type="ECO:0000313" key="3">
    <source>
        <dbReference type="Proteomes" id="UP000051442"/>
    </source>
</evidence>
<dbReference type="SUPFAM" id="SSF52402">
    <property type="entry name" value="Adenine nucleotide alpha hydrolases-like"/>
    <property type="match status" value="1"/>
</dbReference>
<sequence>MLLTVDADDSTSTQRAFRYALTLALDYQIQLGICSVVENHDINIYDSLIPAKLQEKRDAVQAVVDRYVATAREAGAQHVSGYVNEGGDVDDVILDELLPDFDPDLVVCGADTEFSAHRVAGAVSLRLAKKAPVSVIVVR</sequence>
<dbReference type="AlphaFoldDB" id="A0A0R2F4Q2"/>
<comment type="caution">
    <text evidence="2">The sequence shown here is derived from an EMBL/GenBank/DDBJ whole genome shotgun (WGS) entry which is preliminary data.</text>
</comment>
<gene>
    <name evidence="2" type="ORF">FD14_GL001578</name>
</gene>
<dbReference type="Gene3D" id="3.40.50.620">
    <property type="entry name" value="HUPs"/>
    <property type="match status" value="1"/>
</dbReference>
<accession>A0A0R2F4Q2</accession>
<reference evidence="2 3" key="1">
    <citation type="journal article" date="2015" name="Genome Announc.">
        <title>Expanding the biotechnology potential of lactobacilli through comparative genomics of 213 strains and associated genera.</title>
        <authorList>
            <person name="Sun Z."/>
            <person name="Harris H.M."/>
            <person name="McCann A."/>
            <person name="Guo C."/>
            <person name="Argimon S."/>
            <person name="Zhang W."/>
            <person name="Yang X."/>
            <person name="Jeffery I.B."/>
            <person name="Cooney J.C."/>
            <person name="Kagawa T.F."/>
            <person name="Liu W."/>
            <person name="Song Y."/>
            <person name="Salvetti E."/>
            <person name="Wrobel A."/>
            <person name="Rasinkangas P."/>
            <person name="Parkhill J."/>
            <person name="Rea M.C."/>
            <person name="O'Sullivan O."/>
            <person name="Ritari J."/>
            <person name="Douillard F.P."/>
            <person name="Paul Ross R."/>
            <person name="Yang R."/>
            <person name="Briner A.E."/>
            <person name="Felis G.E."/>
            <person name="de Vos W.M."/>
            <person name="Barrangou R."/>
            <person name="Klaenhammer T.R."/>
            <person name="Caufield P.W."/>
            <person name="Cui Y."/>
            <person name="Zhang H."/>
            <person name="O'Toole P.W."/>
        </authorList>
    </citation>
    <scope>NUCLEOTIDE SEQUENCE [LARGE SCALE GENOMIC DNA]</scope>
    <source>
        <strain evidence="2 3">DSM 23365</strain>
    </source>
</reference>
<feature type="domain" description="UspA" evidence="1">
    <location>
        <begin position="7"/>
        <end position="139"/>
    </location>
</feature>
<evidence type="ECO:0000259" key="1">
    <source>
        <dbReference type="Pfam" id="PF00582"/>
    </source>
</evidence>